<reference evidence="3 4" key="1">
    <citation type="submission" date="2018-06" db="EMBL/GenBank/DDBJ databases">
        <title>Genomic Encyclopedia of Archaeal and Bacterial Type Strains, Phase II (KMG-II): from individual species to whole genera.</title>
        <authorList>
            <person name="Goeker M."/>
        </authorList>
    </citation>
    <scope>NUCLEOTIDE SEQUENCE [LARGE SCALE GENOMIC DNA]</scope>
    <source>
        <strain evidence="3 4">ATCC BAA-1881</strain>
    </source>
</reference>
<gene>
    <name evidence="3" type="ORF">EI42_06404</name>
</gene>
<dbReference type="Proteomes" id="UP000248806">
    <property type="component" value="Unassembled WGS sequence"/>
</dbReference>
<evidence type="ECO:0000256" key="2">
    <source>
        <dbReference type="SAM" id="MobiDB-lite"/>
    </source>
</evidence>
<evidence type="ECO:0000313" key="4">
    <source>
        <dbReference type="Proteomes" id="UP000248806"/>
    </source>
</evidence>
<evidence type="ECO:0000313" key="3">
    <source>
        <dbReference type="EMBL" id="PZW18034.1"/>
    </source>
</evidence>
<accession>A0A326TQC9</accession>
<proteinExistence type="predicted"/>
<keyword evidence="4" id="KW-1185">Reference proteome</keyword>
<organism evidence="3 4">
    <name type="scientific">Thermosporothrix hazakensis</name>
    <dbReference type="NCBI Taxonomy" id="644383"/>
    <lineage>
        <taxon>Bacteria</taxon>
        <taxon>Bacillati</taxon>
        <taxon>Chloroflexota</taxon>
        <taxon>Ktedonobacteria</taxon>
        <taxon>Ktedonobacterales</taxon>
        <taxon>Thermosporotrichaceae</taxon>
        <taxon>Thermosporothrix</taxon>
    </lineage>
</organism>
<comment type="caution">
    <text evidence="3">The sequence shown here is derived from an EMBL/GenBank/DDBJ whole genome shotgun (WGS) entry which is preliminary data.</text>
</comment>
<evidence type="ECO:0000256" key="1">
    <source>
        <dbReference type="SAM" id="Coils"/>
    </source>
</evidence>
<dbReference type="AlphaFoldDB" id="A0A326TQC9"/>
<feature type="coiled-coil region" evidence="1">
    <location>
        <begin position="4"/>
        <end position="31"/>
    </location>
</feature>
<dbReference type="EMBL" id="QKUF01000066">
    <property type="protein sequence ID" value="PZW18034.1"/>
    <property type="molecule type" value="Genomic_DNA"/>
</dbReference>
<name>A0A326TQC9_THEHA</name>
<sequence>MTELHKVQEELQRISHLYREAQEEFRRLYRKAWDTATEAAAEIGIDEAYENISYVDELQKLGEILGIPPFCWGCGCFEDEIEGGHEPECPMGPDPTPVPPEVLFGAKKR</sequence>
<feature type="compositionally biased region" description="Pro residues" evidence="2">
    <location>
        <begin position="90"/>
        <end position="100"/>
    </location>
</feature>
<dbReference type="RefSeq" id="WP_111326910.1">
    <property type="nucleotide sequence ID" value="NZ_BIFX01000002.1"/>
</dbReference>
<keyword evidence="1" id="KW-0175">Coiled coil</keyword>
<feature type="region of interest" description="Disordered" evidence="2">
    <location>
        <begin position="87"/>
        <end position="109"/>
    </location>
</feature>
<protein>
    <submittedName>
        <fullName evidence="3">Uncharacterized protein</fullName>
    </submittedName>
</protein>